<name>A0ABQ6BWD9_9NEIS</name>
<dbReference type="NCBIfam" id="TIGR01509">
    <property type="entry name" value="HAD-SF-IA-v3"/>
    <property type="match status" value="1"/>
</dbReference>
<dbReference type="PANTHER" id="PTHR43481:SF4">
    <property type="entry name" value="GLYCEROL-1-PHOSPHATE PHOSPHOHYDROLASE 1-RELATED"/>
    <property type="match status" value="1"/>
</dbReference>
<dbReference type="Pfam" id="PF00702">
    <property type="entry name" value="Hydrolase"/>
    <property type="match status" value="1"/>
</dbReference>
<proteinExistence type="predicted"/>
<organism evidence="1 2">
    <name type="scientific">Chitiniphilus shinanonensis</name>
    <dbReference type="NCBI Taxonomy" id="553088"/>
    <lineage>
        <taxon>Bacteria</taxon>
        <taxon>Pseudomonadati</taxon>
        <taxon>Pseudomonadota</taxon>
        <taxon>Betaproteobacteria</taxon>
        <taxon>Neisseriales</taxon>
        <taxon>Chitinibacteraceae</taxon>
        <taxon>Chitiniphilus</taxon>
    </lineage>
</organism>
<dbReference type="InterPro" id="IPR051806">
    <property type="entry name" value="HAD-like_SPP"/>
</dbReference>
<dbReference type="RefSeq" id="WP_018747485.1">
    <property type="nucleotide sequence ID" value="NZ_BSOZ01000013.1"/>
</dbReference>
<dbReference type="SUPFAM" id="SSF56784">
    <property type="entry name" value="HAD-like"/>
    <property type="match status" value="1"/>
</dbReference>
<dbReference type="InterPro" id="IPR036412">
    <property type="entry name" value="HAD-like_sf"/>
</dbReference>
<dbReference type="SFLD" id="SFLDS00003">
    <property type="entry name" value="Haloacid_Dehalogenase"/>
    <property type="match status" value="1"/>
</dbReference>
<keyword evidence="2" id="KW-1185">Reference proteome</keyword>
<accession>A0ABQ6BWD9</accession>
<reference evidence="2" key="1">
    <citation type="journal article" date="2019" name="Int. J. Syst. Evol. Microbiol.">
        <title>The Global Catalogue of Microorganisms (GCM) 10K type strain sequencing project: providing services to taxonomists for standard genome sequencing and annotation.</title>
        <authorList>
            <consortium name="The Broad Institute Genomics Platform"/>
            <consortium name="The Broad Institute Genome Sequencing Center for Infectious Disease"/>
            <person name="Wu L."/>
            <person name="Ma J."/>
        </authorList>
    </citation>
    <scope>NUCLEOTIDE SEQUENCE [LARGE SCALE GENOMIC DNA]</scope>
    <source>
        <strain evidence="2">NBRC 104970</strain>
    </source>
</reference>
<dbReference type="Gene3D" id="1.10.150.240">
    <property type="entry name" value="Putative phosphatase, domain 2"/>
    <property type="match status" value="1"/>
</dbReference>
<dbReference type="InterPro" id="IPR023214">
    <property type="entry name" value="HAD_sf"/>
</dbReference>
<dbReference type="Proteomes" id="UP001156836">
    <property type="component" value="Unassembled WGS sequence"/>
</dbReference>
<dbReference type="EMBL" id="BSOZ01000013">
    <property type="protein sequence ID" value="GLS04104.1"/>
    <property type="molecule type" value="Genomic_DNA"/>
</dbReference>
<evidence type="ECO:0000313" key="2">
    <source>
        <dbReference type="Proteomes" id="UP001156836"/>
    </source>
</evidence>
<dbReference type="PANTHER" id="PTHR43481">
    <property type="entry name" value="FRUCTOSE-1-PHOSPHATE PHOSPHATASE"/>
    <property type="match status" value="1"/>
</dbReference>
<dbReference type="Gene3D" id="3.40.50.1000">
    <property type="entry name" value="HAD superfamily/HAD-like"/>
    <property type="match status" value="1"/>
</dbReference>
<dbReference type="InterPro" id="IPR023198">
    <property type="entry name" value="PGP-like_dom2"/>
</dbReference>
<protein>
    <submittedName>
        <fullName evidence="1">Haloacid dehalogenase</fullName>
    </submittedName>
</protein>
<dbReference type="InterPro" id="IPR006439">
    <property type="entry name" value="HAD-SF_hydro_IA"/>
</dbReference>
<evidence type="ECO:0000313" key="1">
    <source>
        <dbReference type="EMBL" id="GLS04104.1"/>
    </source>
</evidence>
<gene>
    <name evidence="1" type="ORF">GCM10007860_12500</name>
</gene>
<dbReference type="SFLD" id="SFLDG01129">
    <property type="entry name" value="C1.5:_HAD__Beta-PGM__Phosphata"/>
    <property type="match status" value="1"/>
</dbReference>
<comment type="caution">
    <text evidence="1">The sequence shown here is derived from an EMBL/GenBank/DDBJ whole genome shotgun (WGS) entry which is preliminary data.</text>
</comment>
<sequence>MQEHFAAALLFDMDGTLVDSTGAVESLWGVWCERHGIDLLEVIRVCHGTRTEDTVRLVAPHLDAVTETAWLEELEATITEGQRPVDGAAELLAGLPQERWAVVTSAALPVARMRFDYCRLPLPEVLITAEVVRHGKPAPDPYLLAAERLGVPAKDCIVFEDAPAGLAAALAAGCRVVLVGNHVPAAPGVIGRIADYREVRVEAAGGGLSLRLPPGSQVE</sequence>